<feature type="domain" description="Homing endonuclease LAGLIDADG" evidence="2">
    <location>
        <begin position="247"/>
        <end position="337"/>
    </location>
</feature>
<keyword evidence="1" id="KW-0472">Membrane</keyword>
<dbReference type="SUPFAM" id="SSF55608">
    <property type="entry name" value="Homing endonucleases"/>
    <property type="match status" value="2"/>
</dbReference>
<proteinExistence type="predicted"/>
<keyword evidence="3" id="KW-0378">Hydrolase</keyword>
<keyword evidence="3" id="KW-0496">Mitochondrion</keyword>
<protein>
    <submittedName>
        <fullName evidence="3">LAGLIDADG endonuclease</fullName>
    </submittedName>
</protein>
<dbReference type="EMBL" id="KF591216">
    <property type="protein sequence ID" value="AHM25007.1"/>
    <property type="molecule type" value="Genomic_DNA"/>
</dbReference>
<dbReference type="PANTHER" id="PTHR36181">
    <property type="entry name" value="INTRON-ENCODED ENDONUCLEASE AI3-RELATED"/>
    <property type="match status" value="1"/>
</dbReference>
<gene>
    <name evidence="3" type="primary">orf377</name>
</gene>
<sequence length="377" mass="43592">MWICCLCMVTYGLENSTRCGKILLRLGLLIHLEGPLFGLLSFIWITTIRMVRMILMPGYYVRMLSTRGQSACNTNGSKVLHQRLNVEHPSSSWFCQWLVGVTDGDGTFSISKQGNSWNLVFKIAQSSYNLRLLFYIKQSLGVGRVNIEKSSDMASFRIRDRKQLAEVIFPIFDTFPLLTTKQFYYDRLKKAYTILEDETLSKIERDQRIEDLLLTKPTADYVSPVWTDVTLPMSFEDVKRIVTNPWLVGFIEAEGSFYLVVKEKGLRIVHAFGLTQKLDWLVLEGIRIRLGIATKVRKNKLGFNGLDTTNSRAIDNLGGFFNGKMKGMKAVEFKIWLRSQKYKGNFSKLESIQAFLRNLRRKRAFTSLWDRLKDNRR</sequence>
<dbReference type="InterPro" id="IPR051289">
    <property type="entry name" value="LAGLIDADG_Endonuclease"/>
</dbReference>
<evidence type="ECO:0000256" key="1">
    <source>
        <dbReference type="SAM" id="Phobius"/>
    </source>
</evidence>
<dbReference type="InterPro" id="IPR004860">
    <property type="entry name" value="LAGLIDADG_dom"/>
</dbReference>
<reference evidence="3" key="1">
    <citation type="journal article" date="2014" name="Genome Biol. Evol.">
        <title>The mitochondrial genome of the glomeromycete Rhizophagus sp. DAOM 213198 reveals an unusual organization consisting of two circular chromosomes.</title>
        <authorList>
            <person name="Nadimi M."/>
            <person name="Stefani F.O."/>
            <person name="Hijri M."/>
        </authorList>
    </citation>
    <scope>NUCLEOTIDE SEQUENCE</scope>
    <source>
        <strain evidence="3">DAOM213198</strain>
    </source>
</reference>
<keyword evidence="3" id="KW-0540">Nuclease</keyword>
<feature type="transmembrane region" description="Helical" evidence="1">
    <location>
        <begin position="35"/>
        <end position="55"/>
    </location>
</feature>
<feature type="domain" description="Homing endonuclease LAGLIDADG" evidence="2">
    <location>
        <begin position="98"/>
        <end position="192"/>
    </location>
</feature>
<dbReference type="AlphaFoldDB" id="A0A0A7BW09"/>
<dbReference type="Gene3D" id="3.10.28.10">
    <property type="entry name" value="Homing endonucleases"/>
    <property type="match status" value="2"/>
</dbReference>
<dbReference type="PANTHER" id="PTHR36181:SF2">
    <property type="entry name" value="INTRON-ENCODED ENDONUCLEASE AI3-RELATED"/>
    <property type="match status" value="1"/>
</dbReference>
<keyword evidence="1" id="KW-1133">Transmembrane helix</keyword>
<dbReference type="Pfam" id="PF00961">
    <property type="entry name" value="LAGLIDADG_1"/>
    <property type="match status" value="2"/>
</dbReference>
<geneLocation type="mitochondrion" evidence="3"/>
<dbReference type="InterPro" id="IPR027434">
    <property type="entry name" value="Homing_endonucl"/>
</dbReference>
<accession>A0A0A7BW09</accession>
<keyword evidence="3" id="KW-0255">Endonuclease</keyword>
<keyword evidence="1" id="KW-0812">Transmembrane</keyword>
<dbReference type="GO" id="GO:0004519">
    <property type="term" value="F:endonuclease activity"/>
    <property type="evidence" value="ECO:0007669"/>
    <property type="project" value="UniProtKB-KW"/>
</dbReference>
<name>A0A0A7BW09_9GLOM</name>
<organism evidence="3">
    <name type="scientific">Rhizophagus sp. DAOM 213198</name>
    <dbReference type="NCBI Taxonomy" id="1417302"/>
    <lineage>
        <taxon>Eukaryota</taxon>
        <taxon>Fungi</taxon>
        <taxon>Fungi incertae sedis</taxon>
        <taxon>Mucoromycota</taxon>
        <taxon>Glomeromycotina</taxon>
        <taxon>Glomeromycetes</taxon>
        <taxon>Glomerales</taxon>
        <taxon>Glomeraceae</taxon>
        <taxon>Rhizophagus</taxon>
    </lineage>
</organism>
<evidence type="ECO:0000259" key="2">
    <source>
        <dbReference type="Pfam" id="PF00961"/>
    </source>
</evidence>
<dbReference type="GO" id="GO:0005739">
    <property type="term" value="C:mitochondrion"/>
    <property type="evidence" value="ECO:0007669"/>
    <property type="project" value="UniProtKB-ARBA"/>
</dbReference>
<evidence type="ECO:0000313" key="3">
    <source>
        <dbReference type="EMBL" id="AHM25007.1"/>
    </source>
</evidence>